<dbReference type="InterPro" id="IPR025857">
    <property type="entry name" value="MacB_PCD"/>
</dbReference>
<comment type="subcellular location">
    <subcellularLocation>
        <location evidence="1">Cell membrane</location>
        <topology evidence="1">Multi-pass membrane protein</topology>
    </subcellularLocation>
</comment>
<evidence type="ECO:0000259" key="8">
    <source>
        <dbReference type="Pfam" id="PF02687"/>
    </source>
</evidence>
<dbReference type="Pfam" id="PF12704">
    <property type="entry name" value="MacB_PCD"/>
    <property type="match status" value="1"/>
</dbReference>
<dbReference type="Proteomes" id="UP001501710">
    <property type="component" value="Unassembled WGS sequence"/>
</dbReference>
<keyword evidence="11" id="KW-1185">Reference proteome</keyword>
<feature type="transmembrane region" description="Helical" evidence="7">
    <location>
        <begin position="378"/>
        <end position="398"/>
    </location>
</feature>
<feature type="domain" description="ABC3 transporter permease C-terminal" evidence="8">
    <location>
        <begin position="292"/>
        <end position="405"/>
    </location>
</feature>
<evidence type="ECO:0000313" key="10">
    <source>
        <dbReference type="EMBL" id="GAA4234365.1"/>
    </source>
</evidence>
<feature type="domain" description="MacB-like periplasmic core" evidence="9">
    <location>
        <begin position="39"/>
        <end position="229"/>
    </location>
</feature>
<feature type="transmembrane region" description="Helical" evidence="7">
    <location>
        <begin position="344"/>
        <end position="366"/>
    </location>
</feature>
<evidence type="ECO:0000259" key="9">
    <source>
        <dbReference type="Pfam" id="PF12704"/>
    </source>
</evidence>
<dbReference type="InterPro" id="IPR050250">
    <property type="entry name" value="Macrolide_Exporter_MacB"/>
</dbReference>
<accession>A0ABP8C630</accession>
<evidence type="ECO:0000256" key="5">
    <source>
        <dbReference type="ARBA" id="ARBA00023136"/>
    </source>
</evidence>
<keyword evidence="5 7" id="KW-0472">Membrane</keyword>
<protein>
    <submittedName>
        <fullName evidence="10">ABC transporter permease</fullName>
    </submittedName>
</protein>
<keyword evidence="4 7" id="KW-1133">Transmembrane helix</keyword>
<dbReference type="PANTHER" id="PTHR30572:SF4">
    <property type="entry name" value="ABC TRANSPORTER PERMEASE YTRF"/>
    <property type="match status" value="1"/>
</dbReference>
<dbReference type="RefSeq" id="WP_344898589.1">
    <property type="nucleotide sequence ID" value="NZ_BAABAS010000007.1"/>
</dbReference>
<dbReference type="InterPro" id="IPR003838">
    <property type="entry name" value="ABC3_permease_C"/>
</dbReference>
<name>A0ABP8C630_9ACTN</name>
<proteinExistence type="inferred from homology"/>
<reference evidence="11" key="1">
    <citation type="journal article" date="2019" name="Int. J. Syst. Evol. Microbiol.">
        <title>The Global Catalogue of Microorganisms (GCM) 10K type strain sequencing project: providing services to taxonomists for standard genome sequencing and annotation.</title>
        <authorList>
            <consortium name="The Broad Institute Genomics Platform"/>
            <consortium name="The Broad Institute Genome Sequencing Center for Infectious Disease"/>
            <person name="Wu L."/>
            <person name="Ma J."/>
        </authorList>
    </citation>
    <scope>NUCLEOTIDE SEQUENCE [LARGE SCALE GENOMIC DNA]</scope>
    <source>
        <strain evidence="11">JCM 17440</strain>
    </source>
</reference>
<evidence type="ECO:0000256" key="3">
    <source>
        <dbReference type="ARBA" id="ARBA00022692"/>
    </source>
</evidence>
<evidence type="ECO:0000256" key="4">
    <source>
        <dbReference type="ARBA" id="ARBA00022989"/>
    </source>
</evidence>
<comment type="caution">
    <text evidence="10">The sequence shown here is derived from an EMBL/GenBank/DDBJ whole genome shotgun (WGS) entry which is preliminary data.</text>
</comment>
<gene>
    <name evidence="10" type="ORF">GCM10022254_39140</name>
</gene>
<evidence type="ECO:0000256" key="7">
    <source>
        <dbReference type="SAM" id="Phobius"/>
    </source>
</evidence>
<organism evidence="10 11">
    <name type="scientific">Actinomadura meridiana</name>
    <dbReference type="NCBI Taxonomy" id="559626"/>
    <lineage>
        <taxon>Bacteria</taxon>
        <taxon>Bacillati</taxon>
        <taxon>Actinomycetota</taxon>
        <taxon>Actinomycetes</taxon>
        <taxon>Streptosporangiales</taxon>
        <taxon>Thermomonosporaceae</taxon>
        <taxon>Actinomadura</taxon>
    </lineage>
</organism>
<comment type="similarity">
    <text evidence="6">Belongs to the ABC-4 integral membrane protein family.</text>
</comment>
<feature type="transmembrane region" description="Helical" evidence="7">
    <location>
        <begin position="43"/>
        <end position="62"/>
    </location>
</feature>
<evidence type="ECO:0000256" key="1">
    <source>
        <dbReference type="ARBA" id="ARBA00004651"/>
    </source>
</evidence>
<evidence type="ECO:0000313" key="11">
    <source>
        <dbReference type="Proteomes" id="UP001501710"/>
    </source>
</evidence>
<dbReference type="PANTHER" id="PTHR30572">
    <property type="entry name" value="MEMBRANE COMPONENT OF TRANSPORTER-RELATED"/>
    <property type="match status" value="1"/>
</dbReference>
<dbReference type="EMBL" id="BAABAS010000007">
    <property type="protein sequence ID" value="GAA4234365.1"/>
    <property type="molecule type" value="Genomic_DNA"/>
</dbReference>
<evidence type="ECO:0000256" key="6">
    <source>
        <dbReference type="ARBA" id="ARBA00038076"/>
    </source>
</evidence>
<evidence type="ECO:0000256" key="2">
    <source>
        <dbReference type="ARBA" id="ARBA00022475"/>
    </source>
</evidence>
<keyword evidence="2" id="KW-1003">Cell membrane</keyword>
<sequence length="411" mass="43124">MTARRRNAAGPVEKPTRLSFSDVIMEAVDAVLSRPTRAALTSLGTLLGVAAFVSVLGLTATASGQISASFTRLEATQVIVEDQVTGDDSLAFPADAEQRIAHVNGVRAAGVFWDSGAGGRQVSARPAARADEQQQIRVVAASPGMLSALHASISTGRSFDDFSRRTRQQVCLLGATAAKELGITDLTHDRAIFIEGRAFVVMGIFDNVDRMPETLLSVVVPDATYTALWGPPRPAEARMLIDTRLGAAAVVASQAAVALRPDNPSRLHALPPLSPTQLKSQVNDQLQGLFLVLAAICLAIGAVGIANTTLVAVLERVGEIGLRRALGGRRHHVALQFLTESATLGLLGAMAGTSIGIAAVISVAWVKDWTPLLAPETVLPAPLVGAITGLVAGLYPAWRASRIEPAEALRR</sequence>
<keyword evidence="3 7" id="KW-0812">Transmembrane</keyword>
<feature type="transmembrane region" description="Helical" evidence="7">
    <location>
        <begin position="289"/>
        <end position="314"/>
    </location>
</feature>
<dbReference type="Pfam" id="PF02687">
    <property type="entry name" value="FtsX"/>
    <property type="match status" value="1"/>
</dbReference>